<keyword evidence="2" id="KW-1185">Reference proteome</keyword>
<gene>
    <name evidence="3" type="primary">LOC111133437</name>
</gene>
<evidence type="ECO:0000313" key="3">
    <source>
        <dbReference type="RefSeq" id="XP_022337573.1"/>
    </source>
</evidence>
<organism evidence="2 3">
    <name type="scientific">Crassostrea virginica</name>
    <name type="common">Eastern oyster</name>
    <dbReference type="NCBI Taxonomy" id="6565"/>
    <lineage>
        <taxon>Eukaryota</taxon>
        <taxon>Metazoa</taxon>
        <taxon>Spiralia</taxon>
        <taxon>Lophotrochozoa</taxon>
        <taxon>Mollusca</taxon>
        <taxon>Bivalvia</taxon>
        <taxon>Autobranchia</taxon>
        <taxon>Pteriomorphia</taxon>
        <taxon>Ostreida</taxon>
        <taxon>Ostreoidea</taxon>
        <taxon>Ostreidae</taxon>
        <taxon>Crassostrea</taxon>
    </lineage>
</organism>
<dbReference type="GeneID" id="111133437"/>
<dbReference type="Proteomes" id="UP000694844">
    <property type="component" value="Chromosome 5"/>
</dbReference>
<protein>
    <submittedName>
        <fullName evidence="3">Uncharacterized protein LOC111133437</fullName>
    </submittedName>
</protein>
<feature type="chain" id="PRO_5034611146" evidence="1">
    <location>
        <begin position="20"/>
        <end position="630"/>
    </location>
</feature>
<dbReference type="OrthoDB" id="10025474at2759"/>
<evidence type="ECO:0000256" key="1">
    <source>
        <dbReference type="SAM" id="SignalP"/>
    </source>
</evidence>
<accession>A0A8B8EDG9</accession>
<dbReference type="RefSeq" id="XP_022337573.1">
    <property type="nucleotide sequence ID" value="XM_022481865.1"/>
</dbReference>
<evidence type="ECO:0000313" key="2">
    <source>
        <dbReference type="Proteomes" id="UP000694844"/>
    </source>
</evidence>
<keyword evidence="1" id="KW-0732">Signal</keyword>
<name>A0A8B8EDG9_CRAVI</name>
<feature type="signal peptide" evidence="1">
    <location>
        <begin position="1"/>
        <end position="19"/>
    </location>
</feature>
<dbReference type="AlphaFoldDB" id="A0A8B8EDG9"/>
<dbReference type="KEGG" id="cvn:111133437"/>
<reference evidence="3" key="1">
    <citation type="submission" date="2025-08" db="UniProtKB">
        <authorList>
            <consortium name="RefSeq"/>
        </authorList>
    </citation>
    <scope>IDENTIFICATION</scope>
    <source>
        <tissue evidence="3">Whole sample</tissue>
    </source>
</reference>
<sequence length="630" mass="72694">MRVQCILSIAFFLIYMAHGMDIPSKVRTLFYKVKHAQVTKSSQGVPPFSWTKDKGLFESNVKLYFHGSFSEFILREVFKIFDNNNFATSWITIALLEVHEFDRNETLIDKEMILNAVKAIGNFDDKNKFNASIQTFWPQEYNASVATWQSAPHNLLKFFSLFDYIPWALILKFLKKIGIADADMIKNIQQLLQERDAYVKAFHIPADFDDTFVNIGLGSLLKEKSKSFPKSFSTWSERNSNLHSVFTILKKYAYRPMSTDSNINTVDPRTYFYLRHFLEKSKSAGETLALIPTWVQNIDESRKGYYKGNVMPFNVNNIDVTVAANGIYGITNGVLSNLLPNSLLDDPDIQQIYLNTSALIAHEIKTNLTNRKDLALTYYPSEYEFYWFVSRTFSKLQEYSQQQELHPIMRHVRKILGDALCHEMTSHLLQSYKSDEEGSVYFDDFLGNGDISLQNKTIMRGEDRIFTTSMAANALITSWTVYDPVRKRLMWLKEVPTKVVDVVKKAVIWIYKNVLSGKYRPWNAFFSGSVKSFNSMPWWYPSNRKEYLNGSAIINDTQIPSSDTIIAMQGVQSPEWYRKQLNQKHFGFHVPIVFHGYNAGKGSGFPFWSSEPYTYVSAMLALVKYDSLVL</sequence>
<proteinExistence type="predicted"/>